<dbReference type="KEGG" id="vg:80517509"/>
<reference evidence="1" key="1">
    <citation type="submission" date="2017-06" db="EMBL/GenBank/DDBJ databases">
        <authorList>
            <person name="Assis F.L."/>
            <person name="Abrahao J.S."/>
            <person name="Silva L."/>
            <person name="Khalil J.B."/>
            <person name="Rodrigues R."/>
            <person name="Silva L.S."/>
            <person name="Boratto P."/>
            <person name="Andrade M."/>
            <person name="Kroon E.G."/>
            <person name="Ribeiro B."/>
            <person name="Bergier I."/>
            <person name="Seligmann H."/>
            <person name="Ghigo E."/>
            <person name="Colson P."/>
            <person name="Levasseur A."/>
            <person name="Raoult D."/>
            <person name="Scola B.L."/>
        </authorList>
    </citation>
    <scope>NUCLEOTIDE SEQUENCE</scope>
    <source>
        <strain evidence="1">Deep ocean</strain>
    </source>
</reference>
<dbReference type="EMBL" id="MF405918">
    <property type="protein sequence ID" value="QKU34199.1"/>
    <property type="molecule type" value="Genomic_DNA"/>
</dbReference>
<sequence length="449" mass="51988">MNFITSSDLDCQNVIHKEILDSIRCSVHFKNLDFSTSKLYHKNLKENVIDGSQRSSKTHKIFYGDNTKIIFQSLEKLIEHINEKKNTLFSLVPNDIDIIKYETGDFFNKHNDFVPIKNKYITYYTLLFCLDAKCEGGQTSIYLDESNFIDFDETVTPDGWILFMNEIEHAGKKVESGHKIVLKANVVHINLSNVLFNNEFDKLITARNDIIEKFVSKPGNIMPVYNLSDYVFYRNCFKDDSTVVPFQFIKINTTHSYSYINVENINELANDNERDNYLSGCVWFNIGNCCPIVSFNLKDTYDETSDEASDQVNEYIKSVIKNKNLNEIERSISLMICLFWACALTTDENDDSGLAIPTNKEGIEEIICEKIEENLKKIQKQELEAFSLDKINDIDRKEIVSKFDNTFIDDINSRFVSETIHYHTGGAYFCNETGYEEVETKIYFGFLKI</sequence>
<organism evidence="1">
    <name type="scientific">Tupanvirus deep ocean</name>
    <dbReference type="NCBI Taxonomy" id="2126984"/>
    <lineage>
        <taxon>Viruses</taxon>
        <taxon>Varidnaviria</taxon>
        <taxon>Bamfordvirae</taxon>
        <taxon>Nucleocytoviricota</taxon>
        <taxon>Megaviricetes</taxon>
        <taxon>Imitervirales</taxon>
        <taxon>Mimiviridae</taxon>
        <taxon>Megamimivirinae</taxon>
        <taxon>Tupanvirus</taxon>
        <taxon>Tupanvirus altamarinense</taxon>
    </lineage>
</organism>
<dbReference type="RefSeq" id="YP_010780818.1">
    <property type="nucleotide sequence ID" value="NC_075038.1"/>
</dbReference>
<protein>
    <recommendedName>
        <fullName evidence="2">Prolyl 4-hydroxylase alpha subunit Fe(2+) 2OG dioxygenase domain-containing protein</fullName>
    </recommendedName>
</protein>
<evidence type="ECO:0000313" key="1">
    <source>
        <dbReference type="EMBL" id="QKU34199.1"/>
    </source>
</evidence>
<dbReference type="Pfam" id="PF03336">
    <property type="entry name" value="Pox_C4_C10"/>
    <property type="match status" value="1"/>
</dbReference>
<proteinExistence type="predicted"/>
<evidence type="ECO:0008006" key="2">
    <source>
        <dbReference type="Google" id="ProtNLM"/>
    </source>
</evidence>
<accession>A0A6N1NFV2</accession>
<dbReference type="GeneID" id="80517509"/>
<reference evidence="1" key="2">
    <citation type="journal article" date="2018" name="Nat. Commun.">
        <title>Tailed giant Tupanvirus possesses the most complete translational apparatus of the known virosphere.</title>
        <authorList>
            <person name="Abrahao J."/>
            <person name="Silva L."/>
            <person name="Silva L.S."/>
            <person name="Khalil J.Y.B."/>
            <person name="Rodrigues R."/>
            <person name="Arantes T."/>
            <person name="Assis F."/>
            <person name="Boratto P."/>
            <person name="Andrade M."/>
            <person name="Kroon E.G."/>
            <person name="Ribeiro B."/>
            <person name="Bergier I."/>
            <person name="Seligmann H."/>
            <person name="Ghigo E."/>
            <person name="Colson P."/>
            <person name="Levasseur A."/>
            <person name="Kroemer G."/>
            <person name="Raoult D."/>
            <person name="La Scola B."/>
        </authorList>
    </citation>
    <scope>NUCLEOTIDE SEQUENCE [LARGE SCALE GENOMIC DNA]</scope>
    <source>
        <strain evidence="1">Deep ocean</strain>
    </source>
</reference>
<dbReference type="Gene3D" id="2.60.120.620">
    <property type="entry name" value="q2cbj1_9rhob like domain"/>
    <property type="match status" value="1"/>
</dbReference>
<dbReference type="InterPro" id="IPR005004">
    <property type="entry name" value="Poxvirus_C4/C10"/>
</dbReference>
<name>A0A6N1NFV2_9VIRU</name>